<dbReference type="VEuPathDB" id="FungiDB:CC1G_11425"/>
<dbReference type="EMBL" id="AACS02000001">
    <property type="protein sequence ID" value="EAU92140.2"/>
    <property type="molecule type" value="Genomic_DNA"/>
</dbReference>
<dbReference type="AlphaFoldDB" id="A8N494"/>
<comment type="caution">
    <text evidence="1">The sequence shown here is derived from an EMBL/GenBank/DDBJ whole genome shotgun (WGS) entry which is preliminary data.</text>
</comment>
<protein>
    <recommendedName>
        <fullName evidence="3">F-box domain-containing protein</fullName>
    </recommendedName>
</protein>
<accession>A8N494</accession>
<gene>
    <name evidence="1" type="ORF">CC1G_11425</name>
</gene>
<sequence>MSCSIFLSKWAWKAATPNDIEYLPGRNENSPLTIDQVCKAWRQLCRGNSRLYSDIHVVNPTQQDVARTIACLSGSQRILHYIFRRRRQAATADESANTDCLFPWHRILKLVFANAHRVEKLYLQIPIGPKEEGWDYTLTLRRHIDWDGLAFPLLTTLHFHDEVSLYMSEDSFFKPLVTRACATSTRLTDMRLDPTFAFVHIIGVDPLNRLRPCASIIPWKYLTSLTIAIHHVKEMLPILRQCPLLQELYLKSDICWSSTREEPVGEPVFLPSLWCLVLFVDGSNRNTFAPLLYLKVPALKSLSLQTPIERDLFPDLNAPRKSSHLFGALTVFHRLNPECRIQTFSSFQKWDLRDHGYRQILSLPIFDDLISFKTHDTIGDEILEWMTWDRTSDDPQVLPKLQTFSAHVHAKDGVVSRMVASRVLDVPTPVLRKVRAVFIQGPKRESEWETRLRPSMEWIGYSVR</sequence>
<organism evidence="1 2">
    <name type="scientific">Coprinopsis cinerea (strain Okayama-7 / 130 / ATCC MYA-4618 / FGSC 9003)</name>
    <name type="common">Inky cap fungus</name>
    <name type="synonym">Hormographiella aspergillata</name>
    <dbReference type="NCBI Taxonomy" id="240176"/>
    <lineage>
        <taxon>Eukaryota</taxon>
        <taxon>Fungi</taxon>
        <taxon>Dikarya</taxon>
        <taxon>Basidiomycota</taxon>
        <taxon>Agaricomycotina</taxon>
        <taxon>Agaricomycetes</taxon>
        <taxon>Agaricomycetidae</taxon>
        <taxon>Agaricales</taxon>
        <taxon>Agaricineae</taxon>
        <taxon>Psathyrellaceae</taxon>
        <taxon>Coprinopsis</taxon>
    </lineage>
</organism>
<evidence type="ECO:0000313" key="1">
    <source>
        <dbReference type="EMBL" id="EAU92140.2"/>
    </source>
</evidence>
<keyword evidence="2" id="KW-1185">Reference proteome</keyword>
<dbReference type="InParanoid" id="A8N494"/>
<dbReference type="OrthoDB" id="2931097at2759"/>
<dbReference type="Proteomes" id="UP000001861">
    <property type="component" value="Unassembled WGS sequence"/>
</dbReference>
<dbReference type="KEGG" id="cci:CC1G_11425"/>
<dbReference type="HOGENOM" id="CLU_041300_0_0_1"/>
<dbReference type="GeneID" id="6006122"/>
<proteinExistence type="predicted"/>
<evidence type="ECO:0008006" key="3">
    <source>
        <dbReference type="Google" id="ProtNLM"/>
    </source>
</evidence>
<reference evidence="1 2" key="1">
    <citation type="journal article" date="2010" name="Proc. Natl. Acad. Sci. U.S.A.">
        <title>Insights into evolution of multicellular fungi from the assembled chromosomes of the mushroom Coprinopsis cinerea (Coprinus cinereus).</title>
        <authorList>
            <person name="Stajich J.E."/>
            <person name="Wilke S.K."/>
            <person name="Ahren D."/>
            <person name="Au C.H."/>
            <person name="Birren B.W."/>
            <person name="Borodovsky M."/>
            <person name="Burns C."/>
            <person name="Canback B."/>
            <person name="Casselton L.A."/>
            <person name="Cheng C.K."/>
            <person name="Deng J."/>
            <person name="Dietrich F.S."/>
            <person name="Fargo D.C."/>
            <person name="Farman M.L."/>
            <person name="Gathman A.C."/>
            <person name="Goldberg J."/>
            <person name="Guigo R."/>
            <person name="Hoegger P.J."/>
            <person name="Hooker J.B."/>
            <person name="Huggins A."/>
            <person name="James T.Y."/>
            <person name="Kamada T."/>
            <person name="Kilaru S."/>
            <person name="Kodira C."/>
            <person name="Kues U."/>
            <person name="Kupfer D."/>
            <person name="Kwan H.S."/>
            <person name="Lomsadze A."/>
            <person name="Li W."/>
            <person name="Lilly W.W."/>
            <person name="Ma L.J."/>
            <person name="Mackey A.J."/>
            <person name="Manning G."/>
            <person name="Martin F."/>
            <person name="Muraguchi H."/>
            <person name="Natvig D.O."/>
            <person name="Palmerini H."/>
            <person name="Ramesh M.A."/>
            <person name="Rehmeyer C.J."/>
            <person name="Roe B.A."/>
            <person name="Shenoy N."/>
            <person name="Stanke M."/>
            <person name="Ter-Hovhannisyan V."/>
            <person name="Tunlid A."/>
            <person name="Velagapudi R."/>
            <person name="Vision T.J."/>
            <person name="Zeng Q."/>
            <person name="Zolan M.E."/>
            <person name="Pukkila P.J."/>
        </authorList>
    </citation>
    <scope>NUCLEOTIDE SEQUENCE [LARGE SCALE GENOMIC DNA]</scope>
    <source>
        <strain evidence="2">Okayama-7 / 130 / ATCC MYA-4618 / FGSC 9003</strain>
    </source>
</reference>
<dbReference type="eggNOG" id="ENOG502QYZ2">
    <property type="taxonomic scope" value="Eukaryota"/>
</dbReference>
<name>A8N494_COPC7</name>
<evidence type="ECO:0000313" key="2">
    <source>
        <dbReference type="Proteomes" id="UP000001861"/>
    </source>
</evidence>
<dbReference type="RefSeq" id="XP_001829689.2">
    <property type="nucleotide sequence ID" value="XM_001829637.2"/>
</dbReference>